<evidence type="ECO:0000313" key="1">
    <source>
        <dbReference type="EMBL" id="ART63122.1"/>
    </source>
</evidence>
<gene>
    <name evidence="1" type="ORF">B9H00_08685</name>
</gene>
<name>A0A240UQ04_9GAMM</name>
<dbReference type="EMBL" id="CP021358">
    <property type="protein sequence ID" value="ART63122.1"/>
    <property type="molecule type" value="Genomic_DNA"/>
</dbReference>
<organism evidence="1 2">
    <name type="scientific">Kushneria marisflavi</name>
    <dbReference type="NCBI Taxonomy" id="157779"/>
    <lineage>
        <taxon>Bacteria</taxon>
        <taxon>Pseudomonadati</taxon>
        <taxon>Pseudomonadota</taxon>
        <taxon>Gammaproteobacteria</taxon>
        <taxon>Oceanospirillales</taxon>
        <taxon>Halomonadaceae</taxon>
        <taxon>Kushneria</taxon>
    </lineage>
</organism>
<dbReference type="Proteomes" id="UP000194457">
    <property type="component" value="Chromosome"/>
</dbReference>
<dbReference type="Pfam" id="PF07885">
    <property type="entry name" value="Ion_trans_2"/>
    <property type="match status" value="1"/>
</dbReference>
<protein>
    <submittedName>
        <fullName evidence="1">Uncharacterized protein</fullName>
    </submittedName>
</protein>
<dbReference type="AlphaFoldDB" id="A0A240UQ04"/>
<dbReference type="InterPro" id="IPR013099">
    <property type="entry name" value="K_chnl_dom"/>
</dbReference>
<dbReference type="Gene3D" id="1.10.287.70">
    <property type="match status" value="1"/>
</dbReference>
<reference evidence="1 2" key="1">
    <citation type="submission" date="2017-05" db="EMBL/GenBank/DDBJ databases">
        <authorList>
            <person name="Song R."/>
            <person name="Chenine A.L."/>
            <person name="Ruprecht R.M."/>
        </authorList>
    </citation>
    <scope>NUCLEOTIDE SEQUENCE [LARGE SCALE GENOMIC DNA]</scope>
    <source>
        <strain evidence="1">SW32</strain>
    </source>
</reference>
<evidence type="ECO:0000313" key="2">
    <source>
        <dbReference type="Proteomes" id="UP000194457"/>
    </source>
</evidence>
<dbReference type="RefSeq" id="WP_211329596.1">
    <property type="nucleotide sequence ID" value="NZ_CP021358.1"/>
</dbReference>
<dbReference type="PRINTS" id="PR00169">
    <property type="entry name" value="KCHANNEL"/>
</dbReference>
<sequence length="369" mass="42591">MNEWYEAAIESLLNDLEKEEKIIGLDFLQDFVLENREDYFQDLEFEDIDQFVTDQFDDFQGWLRTQAGIKVLANGKWIKSDSATESSGSDFSLDLEMLEENILNPDDIELLDLEAFNLSPDHFDSLKSLYARLAATRLAESKYKCAFRLAKCGELNNDIPDYERIQLWINASEAANEAELKDKVCDSLYEAAYHYQRISKFREAAQYFERSAESLVDHDPKRKHQILKNARTQYQMIGDHDAASKVFLQEKDLEYKSSNRPSKLVLFLYKITSNYGESPSKVAWNILFVWVIYTAVFCFFLSSENLGQGYLARLLNCFYYTVVTFTTLGYGDITPLNPFGKIASGFLAVLGLLYTSLFMVTVVRRYARV</sequence>
<accession>A0A240UQ04</accession>
<keyword evidence="2" id="KW-1185">Reference proteome</keyword>
<proteinExistence type="predicted"/>
<dbReference type="SUPFAM" id="SSF81324">
    <property type="entry name" value="Voltage-gated potassium channels"/>
    <property type="match status" value="1"/>
</dbReference>
<dbReference type="KEGG" id="kma:B9H00_08685"/>